<organism evidence="1 2">
    <name type="scientific">Lachnellula occidentalis</name>
    <dbReference type="NCBI Taxonomy" id="215460"/>
    <lineage>
        <taxon>Eukaryota</taxon>
        <taxon>Fungi</taxon>
        <taxon>Dikarya</taxon>
        <taxon>Ascomycota</taxon>
        <taxon>Pezizomycotina</taxon>
        <taxon>Leotiomycetes</taxon>
        <taxon>Helotiales</taxon>
        <taxon>Lachnaceae</taxon>
        <taxon>Lachnellula</taxon>
    </lineage>
</organism>
<gene>
    <name evidence="1" type="ORF">LOCC1_G008734</name>
</gene>
<protein>
    <submittedName>
        <fullName evidence="1">Uncharacterized protein</fullName>
    </submittedName>
</protein>
<accession>A0A8H8RBK6</accession>
<dbReference type="OrthoDB" id="3559562at2759"/>
<proteinExistence type="predicted"/>
<sequence length="76" mass="8464">MNYSSNLSLTLDAYTAINQAAFLRVIIIELDIVSIIRDNASLNTTLIAAFIREYTMNSLKFIGDIAYIAHVLNLVV</sequence>
<name>A0A8H8RBK6_9HELO</name>
<keyword evidence="2" id="KW-1185">Reference proteome</keyword>
<evidence type="ECO:0000313" key="1">
    <source>
        <dbReference type="EMBL" id="TVY31260.1"/>
    </source>
</evidence>
<dbReference type="AlphaFoldDB" id="A0A8H8RBK6"/>
<evidence type="ECO:0000313" key="2">
    <source>
        <dbReference type="Proteomes" id="UP000443090"/>
    </source>
</evidence>
<dbReference type="EMBL" id="QGMI01002697">
    <property type="protein sequence ID" value="TVY31260.1"/>
    <property type="molecule type" value="Genomic_DNA"/>
</dbReference>
<dbReference type="Proteomes" id="UP000443090">
    <property type="component" value="Unassembled WGS sequence"/>
</dbReference>
<comment type="caution">
    <text evidence="1">The sequence shown here is derived from an EMBL/GenBank/DDBJ whole genome shotgun (WGS) entry which is preliminary data.</text>
</comment>
<reference evidence="1 2" key="1">
    <citation type="submission" date="2018-05" db="EMBL/GenBank/DDBJ databases">
        <title>Genome sequencing and assembly of the regulated plant pathogen Lachnellula willkommii and related sister species for the development of diagnostic species identification markers.</title>
        <authorList>
            <person name="Giroux E."/>
            <person name="Bilodeau G."/>
        </authorList>
    </citation>
    <scope>NUCLEOTIDE SEQUENCE [LARGE SCALE GENOMIC DNA]</scope>
    <source>
        <strain evidence="1 2">CBS 160.35</strain>
    </source>
</reference>